<feature type="domain" description="Tr-type G" evidence="9">
    <location>
        <begin position="3"/>
        <end position="174"/>
    </location>
</feature>
<dbReference type="SUPFAM" id="SSF50465">
    <property type="entry name" value="EF-Tu/eEF-1alpha/eIF2-gamma C-terminal domain"/>
    <property type="match status" value="1"/>
</dbReference>
<comment type="function">
    <text evidence="7">Translation factor necessary for the incorporation of selenocysteine into proteins. It probably replaces EF-Tu for the insertion of selenocysteine directed by the UGA codon. SelB binds GTP and GDP.</text>
</comment>
<dbReference type="GO" id="GO:0005737">
    <property type="term" value="C:cytoplasm"/>
    <property type="evidence" value="ECO:0007669"/>
    <property type="project" value="UniProtKB-SubCell"/>
</dbReference>
<evidence type="ECO:0000256" key="6">
    <source>
        <dbReference type="ARBA" id="ARBA00023134"/>
    </source>
</evidence>
<dbReference type="Gene3D" id="3.40.50.300">
    <property type="entry name" value="P-loop containing nucleotide triphosphate hydrolases"/>
    <property type="match status" value="1"/>
</dbReference>
<sequence>MDTSYFTIGMAGHIDHGKTTLTKALTNIDTDRLRAEKERNISIELGFAPLELENGVQASIVDVPGHERFIRQMIAGVAGIDLVVLVIAADEGVMPQTKEHLEILGFLGIERCIVAISKLDQVEQELLEIVEEDIKSELAGSIFEQAPFVYVDSLSGNGIIQLKKVISTELKSVEKRNSKGAFRLPIDQVFTVQGQGTIVRGTIYEGMIQKGSQLTIMPKGHRVKARQIQVHNKEVDVARAGQRTAINLGGGDKETIQRGDVLVNSDHFLRSKTIDVTMKFVDEIASPLKQRSPVRLYIGTSEVLGKIVFFDRNEMKDGSEEVVCQIRLEEEIVIRRGDRFILRRPTPVETLGGGWVIQPNGGKYRFGEKTIKMLQTKKAGTPEDLIQDVLSEQILLDKKKLIQLTSLDETEIDAAITAGLEKEMFIEPSSNKYALTRTLTKLKNEIIHELESYQEQYPMRQGMGKAELIQLLGKSYPKTFIDYCLSRLIAEDTLYKPSQFIAVSSFQPHLPKKWETRMKEVIKRLEDDGIKPEKWKEYIKETPLSEADANELSGYLLHTKQVYQLTEDILIHQSAVERALTDLKEQTGSSFKLNEAKDALGISRKYLIPLLELLDRLNITTRQEDVRVWN</sequence>
<dbReference type="FunFam" id="2.40.30.10:FF:000020">
    <property type="entry name" value="Translation elongation factor EF-1"/>
    <property type="match status" value="1"/>
</dbReference>
<dbReference type="KEGG" id="vne:CFK40_07090"/>
<evidence type="ECO:0000256" key="3">
    <source>
        <dbReference type="ARBA" id="ARBA00022490"/>
    </source>
</evidence>
<keyword evidence="10" id="KW-0251">Elongation factor</keyword>
<dbReference type="Gene3D" id="1.10.10.10">
    <property type="entry name" value="Winged helix-like DNA-binding domain superfamily/Winged helix DNA-binding domain"/>
    <property type="match status" value="1"/>
</dbReference>
<keyword evidence="11" id="KW-1185">Reference proteome</keyword>
<accession>A0A221MAX9</accession>
<dbReference type="InterPro" id="IPR009001">
    <property type="entry name" value="Transl_elong_EF1A/Init_IF2_C"/>
</dbReference>
<dbReference type="CDD" id="cd04171">
    <property type="entry name" value="SelB"/>
    <property type="match status" value="1"/>
</dbReference>
<evidence type="ECO:0000313" key="11">
    <source>
        <dbReference type="Proteomes" id="UP000204391"/>
    </source>
</evidence>
<dbReference type="RefSeq" id="WP_089531645.1">
    <property type="nucleotide sequence ID" value="NZ_CP022437.1"/>
</dbReference>
<dbReference type="CDD" id="cd03696">
    <property type="entry name" value="SelB_II"/>
    <property type="match status" value="1"/>
</dbReference>
<dbReference type="InterPro" id="IPR015190">
    <property type="entry name" value="Elong_fac_SelB-wing-hlx_typ-2"/>
</dbReference>
<dbReference type="CDD" id="cd15491">
    <property type="entry name" value="selB_III"/>
    <property type="match status" value="1"/>
</dbReference>
<protein>
    <recommendedName>
        <fullName evidence="2">Selenocysteine-specific elongation factor</fullName>
    </recommendedName>
    <alternativeName>
        <fullName evidence="8">SelB translation factor</fullName>
    </alternativeName>
</protein>
<proteinExistence type="predicted"/>
<dbReference type="SUPFAM" id="SSF46785">
    <property type="entry name" value="Winged helix' DNA-binding domain"/>
    <property type="match status" value="2"/>
</dbReference>
<dbReference type="OrthoDB" id="9804504at2"/>
<evidence type="ECO:0000259" key="9">
    <source>
        <dbReference type="PROSITE" id="PS51722"/>
    </source>
</evidence>
<dbReference type="Pfam" id="PF09106">
    <property type="entry name" value="WHD_2nd_SelB"/>
    <property type="match status" value="1"/>
</dbReference>
<keyword evidence="3" id="KW-0963">Cytoplasm</keyword>
<dbReference type="PROSITE" id="PS51722">
    <property type="entry name" value="G_TR_2"/>
    <property type="match status" value="1"/>
</dbReference>
<dbReference type="AlphaFoldDB" id="A0A221MAX9"/>
<dbReference type="InterPro" id="IPR005225">
    <property type="entry name" value="Small_GTP-bd"/>
</dbReference>
<dbReference type="GO" id="GO:0005525">
    <property type="term" value="F:GTP binding"/>
    <property type="evidence" value="ECO:0007669"/>
    <property type="project" value="UniProtKB-KW"/>
</dbReference>
<gene>
    <name evidence="10" type="primary">selB</name>
    <name evidence="10" type="ORF">CFK40_07090</name>
</gene>
<name>A0A221MAX9_9BACI</name>
<dbReference type="InterPro" id="IPR000795">
    <property type="entry name" value="T_Tr_GTP-bd_dom"/>
</dbReference>
<evidence type="ECO:0000256" key="4">
    <source>
        <dbReference type="ARBA" id="ARBA00022741"/>
    </source>
</evidence>
<dbReference type="PRINTS" id="PR00315">
    <property type="entry name" value="ELONGATNFCT"/>
</dbReference>
<dbReference type="Gene3D" id="1.10.10.2770">
    <property type="match status" value="1"/>
</dbReference>
<dbReference type="GO" id="GO:0003746">
    <property type="term" value="F:translation elongation factor activity"/>
    <property type="evidence" value="ECO:0007669"/>
    <property type="project" value="UniProtKB-KW"/>
</dbReference>
<dbReference type="Pfam" id="PF09107">
    <property type="entry name" value="WHD_3rd_SelB"/>
    <property type="match status" value="1"/>
</dbReference>
<organism evidence="10 11">
    <name type="scientific">Virgibacillus necropolis</name>
    <dbReference type="NCBI Taxonomy" id="163877"/>
    <lineage>
        <taxon>Bacteria</taxon>
        <taxon>Bacillati</taxon>
        <taxon>Bacillota</taxon>
        <taxon>Bacilli</taxon>
        <taxon>Bacillales</taxon>
        <taxon>Bacillaceae</taxon>
        <taxon>Virgibacillus</taxon>
    </lineage>
</organism>
<dbReference type="InterPro" id="IPR009000">
    <property type="entry name" value="Transl_B-barrel_sf"/>
</dbReference>
<dbReference type="NCBIfam" id="TIGR00475">
    <property type="entry name" value="selB"/>
    <property type="match status" value="1"/>
</dbReference>
<dbReference type="EMBL" id="CP022437">
    <property type="protein sequence ID" value="ASN04794.1"/>
    <property type="molecule type" value="Genomic_DNA"/>
</dbReference>
<keyword evidence="4" id="KW-0547">Nucleotide-binding</keyword>
<dbReference type="InterPro" id="IPR004161">
    <property type="entry name" value="EFTu-like_2"/>
</dbReference>
<dbReference type="GO" id="GO:0001514">
    <property type="term" value="P:selenocysteine incorporation"/>
    <property type="evidence" value="ECO:0007669"/>
    <property type="project" value="InterPro"/>
</dbReference>
<evidence type="ECO:0000256" key="2">
    <source>
        <dbReference type="ARBA" id="ARBA00015953"/>
    </source>
</evidence>
<comment type="subcellular location">
    <subcellularLocation>
        <location evidence="1">Cytoplasm</location>
    </subcellularLocation>
</comment>
<evidence type="ECO:0000256" key="7">
    <source>
        <dbReference type="ARBA" id="ARBA00025526"/>
    </source>
</evidence>
<dbReference type="InterPro" id="IPR004535">
    <property type="entry name" value="Transl_elong_SelB"/>
</dbReference>
<keyword evidence="5" id="KW-0648">Protein biosynthesis</keyword>
<evidence type="ECO:0000256" key="1">
    <source>
        <dbReference type="ARBA" id="ARBA00004496"/>
    </source>
</evidence>
<dbReference type="InterPro" id="IPR015191">
    <property type="entry name" value="SelB_WHD4"/>
</dbReference>
<keyword evidence="6" id="KW-0342">GTP-binding</keyword>
<dbReference type="SUPFAM" id="SSF50447">
    <property type="entry name" value="Translation proteins"/>
    <property type="match status" value="1"/>
</dbReference>
<dbReference type="Proteomes" id="UP000204391">
    <property type="component" value="Chromosome"/>
</dbReference>
<dbReference type="InterPro" id="IPR036390">
    <property type="entry name" value="WH_DNA-bd_sf"/>
</dbReference>
<evidence type="ECO:0000256" key="5">
    <source>
        <dbReference type="ARBA" id="ARBA00022917"/>
    </source>
</evidence>
<dbReference type="Gene3D" id="2.40.30.10">
    <property type="entry name" value="Translation factors"/>
    <property type="match status" value="1"/>
</dbReference>
<dbReference type="InterPro" id="IPR036388">
    <property type="entry name" value="WH-like_DNA-bd_sf"/>
</dbReference>
<dbReference type="SUPFAM" id="SSF52540">
    <property type="entry name" value="P-loop containing nucleoside triphosphate hydrolases"/>
    <property type="match status" value="1"/>
</dbReference>
<reference evidence="10 11" key="1">
    <citation type="journal article" date="2003" name="Int. J. Syst. Evol. Microbiol.">
        <title>Virgibacillus carmonensis sp. nov., Virgibacillus necropolis sp. nov. and Virgibacillus picturae sp. nov., three novel species isolated from deteriorated mural paintings, transfer of the species of the genus salibacillus to Virgibacillus, as Virgibacillus marismortui comb. nov. and Virgibacillus salexigens comb. nov., and emended description of the genus Virgibacillus.</title>
        <authorList>
            <person name="Heyrman J."/>
            <person name="Logan N.A."/>
            <person name="Busse H.J."/>
            <person name="Balcaen A."/>
            <person name="Lebbe L."/>
            <person name="Rodriguez-Diaz M."/>
            <person name="Swings J."/>
            <person name="De Vos P."/>
        </authorList>
    </citation>
    <scope>NUCLEOTIDE SEQUENCE [LARGE SCALE GENOMIC DNA]</scope>
    <source>
        <strain evidence="10 11">LMG 19488</strain>
    </source>
</reference>
<dbReference type="Pfam" id="PF25461">
    <property type="entry name" value="Beta-barrel_SelB"/>
    <property type="match status" value="1"/>
</dbReference>
<dbReference type="GO" id="GO:0003723">
    <property type="term" value="F:RNA binding"/>
    <property type="evidence" value="ECO:0007669"/>
    <property type="project" value="InterPro"/>
</dbReference>
<dbReference type="PANTHER" id="PTHR43721:SF22">
    <property type="entry name" value="ELONGATION FACTOR TU, MITOCHONDRIAL"/>
    <property type="match status" value="1"/>
</dbReference>
<dbReference type="InterPro" id="IPR057335">
    <property type="entry name" value="Beta-barrel_SelB"/>
</dbReference>
<dbReference type="PANTHER" id="PTHR43721">
    <property type="entry name" value="ELONGATION FACTOR TU-RELATED"/>
    <property type="match status" value="1"/>
</dbReference>
<dbReference type="InterPro" id="IPR050055">
    <property type="entry name" value="EF-Tu_GTPase"/>
</dbReference>
<dbReference type="NCBIfam" id="TIGR00231">
    <property type="entry name" value="small_GTP"/>
    <property type="match status" value="1"/>
</dbReference>
<evidence type="ECO:0000256" key="8">
    <source>
        <dbReference type="ARBA" id="ARBA00031615"/>
    </source>
</evidence>
<dbReference type="GO" id="GO:0003924">
    <property type="term" value="F:GTPase activity"/>
    <property type="evidence" value="ECO:0007669"/>
    <property type="project" value="InterPro"/>
</dbReference>
<evidence type="ECO:0000313" key="10">
    <source>
        <dbReference type="EMBL" id="ASN04794.1"/>
    </source>
</evidence>
<dbReference type="Pfam" id="PF00009">
    <property type="entry name" value="GTP_EFTU"/>
    <property type="match status" value="1"/>
</dbReference>
<dbReference type="InterPro" id="IPR027417">
    <property type="entry name" value="P-loop_NTPase"/>
</dbReference>
<dbReference type="Pfam" id="PF03144">
    <property type="entry name" value="GTP_EFTU_D2"/>
    <property type="match status" value="1"/>
</dbReference>